<evidence type="ECO:0000313" key="1">
    <source>
        <dbReference type="EMBL" id="KAF6072928.1"/>
    </source>
</evidence>
<name>A0A833YEF2_9CHIR</name>
<accession>A0A833YEF2</accession>
<dbReference type="InterPro" id="IPR036691">
    <property type="entry name" value="Endo/exonu/phosph_ase_sf"/>
</dbReference>
<evidence type="ECO:0000313" key="2">
    <source>
        <dbReference type="Proteomes" id="UP000664940"/>
    </source>
</evidence>
<gene>
    <name evidence="1" type="ORF">HJG60_010002</name>
</gene>
<dbReference type="Proteomes" id="UP000664940">
    <property type="component" value="Unassembled WGS sequence"/>
</dbReference>
<dbReference type="SUPFAM" id="SSF56219">
    <property type="entry name" value="DNase I-like"/>
    <property type="match status" value="1"/>
</dbReference>
<evidence type="ECO:0008006" key="3">
    <source>
        <dbReference type="Google" id="ProtNLM"/>
    </source>
</evidence>
<dbReference type="EMBL" id="JABVXQ010000024">
    <property type="protein sequence ID" value="KAF6072928.1"/>
    <property type="molecule type" value="Genomic_DNA"/>
</dbReference>
<organism evidence="1 2">
    <name type="scientific">Phyllostomus discolor</name>
    <name type="common">pale spear-nosed bat</name>
    <dbReference type="NCBI Taxonomy" id="89673"/>
    <lineage>
        <taxon>Eukaryota</taxon>
        <taxon>Metazoa</taxon>
        <taxon>Chordata</taxon>
        <taxon>Craniata</taxon>
        <taxon>Vertebrata</taxon>
        <taxon>Euteleostomi</taxon>
        <taxon>Mammalia</taxon>
        <taxon>Eutheria</taxon>
        <taxon>Laurasiatheria</taxon>
        <taxon>Chiroptera</taxon>
        <taxon>Yangochiroptera</taxon>
        <taxon>Phyllostomidae</taxon>
        <taxon>Phyllostominae</taxon>
        <taxon>Phyllostomus</taxon>
    </lineage>
</organism>
<reference evidence="1 2" key="1">
    <citation type="journal article" date="2020" name="Nature">
        <title>Six reference-quality genomes reveal evolution of bat adaptations.</title>
        <authorList>
            <person name="Jebb D."/>
            <person name="Huang Z."/>
            <person name="Pippel M."/>
            <person name="Hughes G.M."/>
            <person name="Lavrichenko K."/>
            <person name="Devanna P."/>
            <person name="Winkler S."/>
            <person name="Jermiin L.S."/>
            <person name="Skirmuntt E.C."/>
            <person name="Katzourakis A."/>
            <person name="Burkitt-Gray L."/>
            <person name="Ray D.A."/>
            <person name="Sullivan K.A.M."/>
            <person name="Roscito J.G."/>
            <person name="Kirilenko B.M."/>
            <person name="Davalos L.M."/>
            <person name="Corthals A.P."/>
            <person name="Power M.L."/>
            <person name="Jones G."/>
            <person name="Ransome R.D."/>
            <person name="Dechmann D.K.N."/>
            <person name="Locatelli A.G."/>
            <person name="Puechmaille S.J."/>
            <person name="Fedrigo O."/>
            <person name="Jarvis E.D."/>
            <person name="Hiller M."/>
            <person name="Vernes S.C."/>
            <person name="Myers E.W."/>
            <person name="Teeling E.C."/>
        </authorList>
    </citation>
    <scope>NUCLEOTIDE SEQUENCE [LARGE SCALE GENOMIC DNA]</scope>
    <source>
        <strain evidence="1">Bat1K_MPI-CBG_1</strain>
    </source>
</reference>
<dbReference type="AlphaFoldDB" id="A0A833YEF2"/>
<dbReference type="Gene3D" id="3.60.10.10">
    <property type="entry name" value="Endonuclease/exonuclease/phosphatase"/>
    <property type="match status" value="1"/>
</dbReference>
<protein>
    <recommendedName>
        <fullName evidence="3">Craniofacial development protein 2-like</fullName>
    </recommendedName>
</protein>
<comment type="caution">
    <text evidence="1">The sequence shown here is derived from an EMBL/GenBank/DDBJ whole genome shotgun (WGS) entry which is preliminary data.</text>
</comment>
<proteinExistence type="predicted"/>
<sequence>MTDTHRLKVKGRQIYNMQIKRKKKAGVVILTPHKIDLKTKVIVRNKKRHYIMMKGTFRQKDITLENIYAPSTRETKYVKQILRDIKGYIGRNAVIVGNFNTLLTLMDRSSRHKINKEIVTLNDTVDHIDLIHIFREFHFKREECTSFSSTTTC</sequence>